<reference evidence="5 6" key="1">
    <citation type="journal article" date="2023" name="J. Phycol.">
        <title>Chrysosporum ovalisporum is synonymous with the true-branching cyanobacterium Umezakia natans (Nostocales/Aphanizomenonaceae).</title>
        <authorList>
            <person name="McGregor G.B."/>
            <person name="Sendall B.C."/>
            <person name="Niiyama Y."/>
            <person name="Tuji A."/>
            <person name="Willis A."/>
        </authorList>
    </citation>
    <scope>NUCLEOTIDE SEQUENCE [LARGE SCALE GENOMIC DNA]</scope>
    <source>
        <strain evidence="5 6">ANA360D</strain>
    </source>
</reference>
<dbReference type="GO" id="GO:0008080">
    <property type="term" value="F:N-acetyltransferase activity"/>
    <property type="evidence" value="ECO:0007669"/>
    <property type="project" value="UniProtKB-ARBA"/>
</dbReference>
<dbReference type="InterPro" id="IPR000182">
    <property type="entry name" value="GNAT_dom"/>
</dbReference>
<dbReference type="Proteomes" id="UP001159387">
    <property type="component" value="Unassembled WGS sequence"/>
</dbReference>
<name>A0AA43GTU7_9CYAN</name>
<dbReference type="EMBL" id="JANQDH010000093">
    <property type="protein sequence ID" value="MDH6061553.1"/>
    <property type="molecule type" value="Genomic_DNA"/>
</dbReference>
<dbReference type="Pfam" id="PF00583">
    <property type="entry name" value="Acetyltransf_1"/>
    <property type="match status" value="1"/>
</dbReference>
<accession>A0AA43GTU7</accession>
<comment type="caution">
    <text evidence="5">The sequence shown here is derived from an EMBL/GenBank/DDBJ whole genome shotgun (WGS) entry which is preliminary data.</text>
</comment>
<evidence type="ECO:0000313" key="6">
    <source>
        <dbReference type="Proteomes" id="UP001159387"/>
    </source>
</evidence>
<keyword evidence="6" id="KW-1185">Reference proteome</keyword>
<sequence length="166" mass="18625">MTSSTHLILRFAEPADSKVLFDLITGLAEYEKLSQAVTGNALALQDHLFGSPKYIEAILAEYAGQAVGFALFFHNYSTFLTKPGIYLEDLFVLPEYRRQGIGKALLSKVAQIAIERNCGRLEWSVLDWNQSAQAFYRSMGATILEDWRICRVTAEAMQELAEVDQP</sequence>
<comment type="similarity">
    <text evidence="1">Belongs to the acetyltransferase family.</text>
</comment>
<dbReference type="AlphaFoldDB" id="A0AA43GTU7"/>
<dbReference type="PANTHER" id="PTHR10545">
    <property type="entry name" value="DIAMINE N-ACETYLTRANSFERASE"/>
    <property type="match status" value="1"/>
</dbReference>
<dbReference type="InterPro" id="IPR051016">
    <property type="entry name" value="Diverse_Substrate_AcTransf"/>
</dbReference>
<organism evidence="5 6">
    <name type="scientific">Chrysosporum bergii ANA360D</name>
    <dbReference type="NCBI Taxonomy" id="617107"/>
    <lineage>
        <taxon>Bacteria</taxon>
        <taxon>Bacillati</taxon>
        <taxon>Cyanobacteriota</taxon>
        <taxon>Cyanophyceae</taxon>
        <taxon>Nostocales</taxon>
        <taxon>Nodulariaceae</taxon>
        <taxon>Chrysosporum</taxon>
    </lineage>
</organism>
<dbReference type="SUPFAM" id="SSF55729">
    <property type="entry name" value="Acyl-CoA N-acyltransferases (Nat)"/>
    <property type="match status" value="1"/>
</dbReference>
<dbReference type="InterPro" id="IPR016181">
    <property type="entry name" value="Acyl_CoA_acyltransferase"/>
</dbReference>
<evidence type="ECO:0000313" key="5">
    <source>
        <dbReference type="EMBL" id="MDH6061553.1"/>
    </source>
</evidence>
<dbReference type="PANTHER" id="PTHR10545:SF29">
    <property type="entry name" value="GH14572P-RELATED"/>
    <property type="match status" value="1"/>
</dbReference>
<dbReference type="CDD" id="cd04301">
    <property type="entry name" value="NAT_SF"/>
    <property type="match status" value="1"/>
</dbReference>
<dbReference type="FunFam" id="3.40.630.30:FF:000064">
    <property type="entry name" value="GNAT family acetyltransferase"/>
    <property type="match status" value="1"/>
</dbReference>
<evidence type="ECO:0000256" key="1">
    <source>
        <dbReference type="ARBA" id="ARBA00008694"/>
    </source>
</evidence>
<gene>
    <name evidence="5" type="ORF">NWP17_14095</name>
</gene>
<evidence type="ECO:0000256" key="2">
    <source>
        <dbReference type="ARBA" id="ARBA00022679"/>
    </source>
</evidence>
<evidence type="ECO:0000259" key="4">
    <source>
        <dbReference type="PROSITE" id="PS51186"/>
    </source>
</evidence>
<dbReference type="RefSeq" id="WP_280655523.1">
    <property type="nucleotide sequence ID" value="NZ_JANQDH010000093.1"/>
</dbReference>
<evidence type="ECO:0000256" key="3">
    <source>
        <dbReference type="ARBA" id="ARBA00023315"/>
    </source>
</evidence>
<dbReference type="PROSITE" id="PS51186">
    <property type="entry name" value="GNAT"/>
    <property type="match status" value="1"/>
</dbReference>
<protein>
    <submittedName>
        <fullName evidence="5">GNAT family N-acetyltransferase</fullName>
    </submittedName>
</protein>
<proteinExistence type="inferred from homology"/>
<dbReference type="Gene3D" id="3.40.630.30">
    <property type="match status" value="1"/>
</dbReference>
<keyword evidence="3" id="KW-0012">Acyltransferase</keyword>
<feature type="domain" description="N-acetyltransferase" evidence="4">
    <location>
        <begin position="7"/>
        <end position="162"/>
    </location>
</feature>
<keyword evidence="2" id="KW-0808">Transferase</keyword>